<keyword evidence="1" id="KW-0472">Membrane</keyword>
<feature type="transmembrane region" description="Helical" evidence="1">
    <location>
        <begin position="117"/>
        <end position="137"/>
    </location>
</feature>
<keyword evidence="1" id="KW-1133">Transmembrane helix</keyword>
<proteinExistence type="predicted"/>
<dbReference type="Proteomes" id="UP000766486">
    <property type="component" value="Unassembled WGS sequence"/>
</dbReference>
<accession>A0ABY6UFP4</accession>
<feature type="transmembrane region" description="Helical" evidence="1">
    <location>
        <begin position="78"/>
        <end position="105"/>
    </location>
</feature>
<comment type="caution">
    <text evidence="2">The sequence shown here is derived from an EMBL/GenBank/DDBJ whole genome shotgun (WGS) entry which is preliminary data.</text>
</comment>
<evidence type="ECO:0000313" key="2">
    <source>
        <dbReference type="EMBL" id="VUC29444.1"/>
    </source>
</evidence>
<keyword evidence="3" id="KW-1185">Reference proteome</keyword>
<reference evidence="2 3" key="1">
    <citation type="submission" date="2019-06" db="EMBL/GenBank/DDBJ databases">
        <authorList>
            <person name="Broberg M."/>
        </authorList>
    </citation>
    <scope>NUCLEOTIDE SEQUENCE [LARGE SCALE GENOMIC DNA]</scope>
</reference>
<protein>
    <submittedName>
        <fullName evidence="2">Uncharacterized protein</fullName>
    </submittedName>
</protein>
<gene>
    <name evidence="2" type="ORF">CLO192961_LOCUS258999</name>
</gene>
<evidence type="ECO:0000313" key="3">
    <source>
        <dbReference type="Proteomes" id="UP000766486"/>
    </source>
</evidence>
<dbReference type="EMBL" id="CABFNS010000800">
    <property type="protein sequence ID" value="VUC29444.1"/>
    <property type="molecule type" value="Genomic_DNA"/>
</dbReference>
<organism evidence="2 3">
    <name type="scientific">Bionectria ochroleuca</name>
    <name type="common">Gliocladium roseum</name>
    <dbReference type="NCBI Taxonomy" id="29856"/>
    <lineage>
        <taxon>Eukaryota</taxon>
        <taxon>Fungi</taxon>
        <taxon>Dikarya</taxon>
        <taxon>Ascomycota</taxon>
        <taxon>Pezizomycotina</taxon>
        <taxon>Sordariomycetes</taxon>
        <taxon>Hypocreomycetidae</taxon>
        <taxon>Hypocreales</taxon>
        <taxon>Bionectriaceae</taxon>
        <taxon>Clonostachys</taxon>
    </lineage>
</organism>
<evidence type="ECO:0000256" key="1">
    <source>
        <dbReference type="SAM" id="Phobius"/>
    </source>
</evidence>
<name>A0ABY6UFP4_BIOOC</name>
<keyword evidence="1" id="KW-0812">Transmembrane</keyword>
<sequence length="172" mass="19573">MRQKHEKTPENDESQEQEIINRQISKGNVRKPSISWRNTLLKWTIDTTIGTLWSYTLKGILEALVYEAPKLPITTTRFVTFVCVIWISRLIRLSYIVSFIGFILIPAPQRPVFELGANAVIDIFLAAVSGILFPKVIRSSIVQKFMIDATEAQWRQIQSQGSTGPARVLDEL</sequence>